<dbReference type="EMBL" id="UYWW01012149">
    <property type="protein sequence ID" value="VDM18817.1"/>
    <property type="molecule type" value="Genomic_DNA"/>
</dbReference>
<dbReference type="InParanoid" id="J9EUG6"/>
<dbReference type="AlphaFoldDB" id="J9EUG6"/>
<evidence type="ECO:0000313" key="3">
    <source>
        <dbReference type="Proteomes" id="UP000004810"/>
    </source>
</evidence>
<protein>
    <submittedName>
        <fullName evidence="1">Uncharacterized protein</fullName>
    </submittedName>
</protein>
<reference evidence="2 4" key="3">
    <citation type="submission" date="2018-11" db="EMBL/GenBank/DDBJ databases">
        <authorList>
            <consortium name="Pathogen Informatics"/>
        </authorList>
    </citation>
    <scope>NUCLEOTIDE SEQUENCE [LARGE SCALE GENOMIC DNA]</scope>
</reference>
<organism evidence="1 3">
    <name type="scientific">Wuchereria bancrofti</name>
    <dbReference type="NCBI Taxonomy" id="6293"/>
    <lineage>
        <taxon>Eukaryota</taxon>
        <taxon>Metazoa</taxon>
        <taxon>Ecdysozoa</taxon>
        <taxon>Nematoda</taxon>
        <taxon>Chromadorea</taxon>
        <taxon>Rhabditida</taxon>
        <taxon>Spirurina</taxon>
        <taxon>Spiruromorpha</taxon>
        <taxon>Filarioidea</taxon>
        <taxon>Onchocercidae</taxon>
        <taxon>Wuchereria</taxon>
    </lineage>
</organism>
<dbReference type="EMBL" id="ADBV01000820">
    <property type="protein sequence ID" value="EJW86226.1"/>
    <property type="molecule type" value="Genomic_DNA"/>
</dbReference>
<name>J9EUG6_WUCBA</name>
<proteinExistence type="predicted"/>
<dbReference type="Proteomes" id="UP000270924">
    <property type="component" value="Unassembled WGS sequence"/>
</dbReference>
<sequence>MLPLYTSEDFINPNIENKETGGAFLFRKLHFIEQTSKTEESIRTSTCTGAAFDGSGALQSYIDANIQSALERN</sequence>
<dbReference type="Proteomes" id="UP000004810">
    <property type="component" value="Unassembled WGS sequence"/>
</dbReference>
<reference evidence="3" key="1">
    <citation type="submission" date="2012-08" db="EMBL/GenBank/DDBJ databases">
        <title>The Genome Sequence of Wuchereria bancrofti.</title>
        <authorList>
            <person name="Nutman T.B."/>
            <person name="Fink D.L."/>
            <person name="Russ C."/>
            <person name="Young S."/>
            <person name="Zeng Q."/>
            <person name="Koehrsen M."/>
            <person name="Alvarado L."/>
            <person name="Berlin A."/>
            <person name="Chapman S.B."/>
            <person name="Chen Z."/>
            <person name="Freedman E."/>
            <person name="Gellesch M."/>
            <person name="Goldberg J."/>
            <person name="Griggs A."/>
            <person name="Gujja S."/>
            <person name="Heilman E.R."/>
            <person name="Heiman D."/>
            <person name="Hepburn T."/>
            <person name="Howarth C."/>
            <person name="Jen D."/>
            <person name="Larson L."/>
            <person name="Lewis B."/>
            <person name="Mehta T."/>
            <person name="Park D."/>
            <person name="Pearson M."/>
            <person name="Roberts A."/>
            <person name="Saif S."/>
            <person name="Shea T."/>
            <person name="Shenoy N."/>
            <person name="Sisk P."/>
            <person name="Stolte C."/>
            <person name="Sykes S."/>
            <person name="Walk T."/>
            <person name="White J."/>
            <person name="Yandava C."/>
            <person name="Haas B."/>
            <person name="Henn M.R."/>
            <person name="Nusbaum C."/>
            <person name="Birren B."/>
        </authorList>
    </citation>
    <scope>NUCLEOTIDE SEQUENCE [LARGE SCALE GENOMIC DNA]</scope>
    <source>
        <strain evidence="3">NA</strain>
    </source>
</reference>
<reference evidence="1" key="2">
    <citation type="submission" date="2012-08" db="EMBL/GenBank/DDBJ databases">
        <title>The Genome Sequence of Wuchereria bancrofti.</title>
        <authorList>
            <consortium name="The Broad Institute Genome Sequencing Platform"/>
            <consortium name="Broad Institute Genome Sequencing Center for Infectious Disease"/>
            <person name="Nutman T.B."/>
            <person name="Fink D.L."/>
            <person name="Russ C."/>
            <person name="Young S."/>
            <person name="Zeng Q."/>
            <person name="Koehrsen M."/>
            <person name="Alvarado L."/>
            <person name="Berlin A."/>
            <person name="Borenstein D."/>
            <person name="Chapman S.B."/>
            <person name="Chen Z."/>
            <person name="Engels R."/>
            <person name="Freedman E."/>
            <person name="Gellesch M."/>
            <person name="Goldberg J."/>
            <person name="Griggs A."/>
            <person name="Gujja S."/>
            <person name="Heilman E.R."/>
            <person name="Heiman D."/>
            <person name="Hepburn T."/>
            <person name="Howarth C."/>
            <person name="Jen D."/>
            <person name="Larson L."/>
            <person name="Lewis B."/>
            <person name="Mehta T."/>
            <person name="Park D."/>
            <person name="Pearson M."/>
            <person name="Richards J."/>
            <person name="Roberts A."/>
            <person name="Saif S."/>
            <person name="Shea T."/>
            <person name="Shenoy N."/>
            <person name="Sisk P."/>
            <person name="Stolte C."/>
            <person name="Sykes S."/>
            <person name="Walk T."/>
            <person name="White J."/>
            <person name="Yandava C."/>
            <person name="Haas B."/>
            <person name="Henn M.R."/>
            <person name="Nusbaum C."/>
            <person name="Birren B."/>
        </authorList>
    </citation>
    <scope>NUCLEOTIDE SEQUENCE</scope>
</reference>
<accession>J9EUG6</accession>
<evidence type="ECO:0000313" key="4">
    <source>
        <dbReference type="Proteomes" id="UP000270924"/>
    </source>
</evidence>
<evidence type="ECO:0000313" key="1">
    <source>
        <dbReference type="EMBL" id="EJW86226.1"/>
    </source>
</evidence>
<evidence type="ECO:0000313" key="2">
    <source>
        <dbReference type="EMBL" id="VDM18817.1"/>
    </source>
</evidence>
<gene>
    <name evidence="2" type="ORF">WBA_LOCUS10147</name>
    <name evidence="1" type="ORF">WUBG_02863</name>
</gene>
<keyword evidence="4" id="KW-1185">Reference proteome</keyword>